<dbReference type="InterPro" id="IPR029039">
    <property type="entry name" value="Flavoprotein-like_sf"/>
</dbReference>
<name>A0ABP6UE49_9ACTN</name>
<keyword evidence="2" id="KW-0288">FMN</keyword>
<dbReference type="Gene3D" id="3.40.50.360">
    <property type="match status" value="1"/>
</dbReference>
<feature type="domain" description="NADPH-dependent FMN reductase-like" evidence="4">
    <location>
        <begin position="28"/>
        <end position="158"/>
    </location>
</feature>
<dbReference type="InterPro" id="IPR051796">
    <property type="entry name" value="ISF_SsuE-like"/>
</dbReference>
<dbReference type="Pfam" id="PF03358">
    <property type="entry name" value="FMN_red"/>
    <property type="match status" value="1"/>
</dbReference>
<evidence type="ECO:0000259" key="4">
    <source>
        <dbReference type="Pfam" id="PF03358"/>
    </source>
</evidence>
<keyword evidence="6" id="KW-1185">Reference proteome</keyword>
<evidence type="ECO:0000256" key="3">
    <source>
        <dbReference type="SAM" id="MobiDB-lite"/>
    </source>
</evidence>
<evidence type="ECO:0000313" key="5">
    <source>
        <dbReference type="EMBL" id="GAA3505224.1"/>
    </source>
</evidence>
<comment type="caution">
    <text evidence="5">The sequence shown here is derived from an EMBL/GenBank/DDBJ whole genome shotgun (WGS) entry which is preliminary data.</text>
</comment>
<dbReference type="InterPro" id="IPR005025">
    <property type="entry name" value="FMN_Rdtase-like_dom"/>
</dbReference>
<evidence type="ECO:0000256" key="2">
    <source>
        <dbReference type="ARBA" id="ARBA00022643"/>
    </source>
</evidence>
<dbReference type="Proteomes" id="UP001501455">
    <property type="component" value="Unassembled WGS sequence"/>
</dbReference>
<feature type="region of interest" description="Disordered" evidence="3">
    <location>
        <begin position="1"/>
        <end position="23"/>
    </location>
</feature>
<accession>A0ABP6UE49</accession>
<proteinExistence type="predicted"/>
<protein>
    <submittedName>
        <fullName evidence="5">Flavodoxin family protein</fullName>
    </submittedName>
</protein>
<dbReference type="EMBL" id="BAAAXF010000082">
    <property type="protein sequence ID" value="GAA3505224.1"/>
    <property type="molecule type" value="Genomic_DNA"/>
</dbReference>
<evidence type="ECO:0000256" key="1">
    <source>
        <dbReference type="ARBA" id="ARBA00022630"/>
    </source>
</evidence>
<reference evidence="6" key="1">
    <citation type="journal article" date="2019" name="Int. J. Syst. Evol. Microbiol.">
        <title>The Global Catalogue of Microorganisms (GCM) 10K type strain sequencing project: providing services to taxonomists for standard genome sequencing and annotation.</title>
        <authorList>
            <consortium name="The Broad Institute Genomics Platform"/>
            <consortium name="The Broad Institute Genome Sequencing Center for Infectious Disease"/>
            <person name="Wu L."/>
            <person name="Ma J."/>
        </authorList>
    </citation>
    <scope>NUCLEOTIDE SEQUENCE [LARGE SCALE GENOMIC DNA]</scope>
    <source>
        <strain evidence="6">JCM 4816</strain>
    </source>
</reference>
<dbReference type="PANTHER" id="PTHR43278:SF1">
    <property type="entry name" value="IRON-SULFUR FLAVOPROTEIN MJ1083"/>
    <property type="match status" value="1"/>
</dbReference>
<keyword evidence="1" id="KW-0285">Flavoprotein</keyword>
<dbReference type="PANTHER" id="PTHR43278">
    <property type="entry name" value="NAD(P)H-DEPENDENT FMN-CONTAINING OXIDOREDUCTASE YWQN-RELATED"/>
    <property type="match status" value="1"/>
</dbReference>
<dbReference type="SUPFAM" id="SSF52218">
    <property type="entry name" value="Flavoproteins"/>
    <property type="match status" value="1"/>
</dbReference>
<organism evidence="5 6">
    <name type="scientific">Streptomyces prasinosporus</name>
    <dbReference type="NCBI Taxonomy" id="68256"/>
    <lineage>
        <taxon>Bacteria</taxon>
        <taxon>Bacillati</taxon>
        <taxon>Actinomycetota</taxon>
        <taxon>Actinomycetes</taxon>
        <taxon>Kitasatosporales</taxon>
        <taxon>Streptomycetaceae</taxon>
        <taxon>Streptomyces</taxon>
        <taxon>Streptomyces albogriseolus group</taxon>
    </lineage>
</organism>
<evidence type="ECO:0000313" key="6">
    <source>
        <dbReference type="Proteomes" id="UP001501455"/>
    </source>
</evidence>
<sequence length="229" mass="24345">MDPGYPDGARKRPVGVAGRTRGVPHDPMKALVINCTLKKSPEPSNTEALFRTVTEQLEREGVETDVVRAVDLDIAPGVVSEAVHEGDDWPSVHEKLLAAEILVIASPTWLGQPSSVAKRVLERMDAMLSETDDEGRPVAYNRVAGVVVTGNEDGAHHVISEITGGLQDIGYTIPGQAWTYWNQGPGPGPSFLEGGSGHDWSRSTGRAMAANLLGVARALAAHPLGPPPR</sequence>
<gene>
    <name evidence="5" type="ORF">GCM10019016_123370</name>
</gene>